<evidence type="ECO:0000256" key="1">
    <source>
        <dbReference type="ARBA" id="ARBA00022475"/>
    </source>
</evidence>
<evidence type="ECO:0000256" key="3">
    <source>
        <dbReference type="ARBA" id="ARBA00022723"/>
    </source>
</evidence>
<keyword evidence="7" id="KW-0378">Hydrolase</keyword>
<evidence type="ECO:0000313" key="8">
    <source>
        <dbReference type="Proteomes" id="UP000245629"/>
    </source>
</evidence>
<accession>A0A2S2CQ12</accession>
<dbReference type="Pfam" id="PF00149">
    <property type="entry name" value="Metallophos"/>
    <property type="match status" value="1"/>
</dbReference>
<keyword evidence="8" id="KW-1185">Reference proteome</keyword>
<gene>
    <name evidence="7" type="ORF">DEW08_09990</name>
</gene>
<keyword evidence="2" id="KW-0997">Cell inner membrane</keyword>
<evidence type="ECO:0000313" key="7">
    <source>
        <dbReference type="EMBL" id="AWK86525.1"/>
    </source>
</evidence>
<dbReference type="PANTHER" id="PTHR34990">
    <property type="entry name" value="UDP-2,3-DIACYLGLUCOSAMINE HYDROLASE-RELATED"/>
    <property type="match status" value="1"/>
</dbReference>
<evidence type="ECO:0000256" key="4">
    <source>
        <dbReference type="ARBA" id="ARBA00023136"/>
    </source>
</evidence>
<dbReference type="OrthoDB" id="9802481at2"/>
<name>A0A2S2CQ12_9PROT</name>
<evidence type="ECO:0000256" key="2">
    <source>
        <dbReference type="ARBA" id="ARBA00022519"/>
    </source>
</evidence>
<dbReference type="Proteomes" id="UP000245629">
    <property type="component" value="Chromosome 2"/>
</dbReference>
<protein>
    <submittedName>
        <fullName evidence="7">UDP-2,3-diacylglucosamine hydrolase</fullName>
    </submittedName>
</protein>
<dbReference type="CDD" id="cd07398">
    <property type="entry name" value="MPP_YbbF-LpxH"/>
    <property type="match status" value="1"/>
</dbReference>
<dbReference type="AlphaFoldDB" id="A0A2S2CQ12"/>
<dbReference type="GO" id="GO:0009245">
    <property type="term" value="P:lipid A biosynthetic process"/>
    <property type="evidence" value="ECO:0007669"/>
    <property type="project" value="TreeGrafter"/>
</dbReference>
<dbReference type="InterPro" id="IPR043461">
    <property type="entry name" value="LpxH-like"/>
</dbReference>
<dbReference type="GO" id="GO:0046872">
    <property type="term" value="F:metal ion binding"/>
    <property type="evidence" value="ECO:0007669"/>
    <property type="project" value="UniProtKB-KW"/>
</dbReference>
<evidence type="ECO:0000259" key="6">
    <source>
        <dbReference type="Pfam" id="PF00149"/>
    </source>
</evidence>
<keyword evidence="5" id="KW-0464">Manganese</keyword>
<reference evidence="8" key="1">
    <citation type="submission" date="2018-05" db="EMBL/GenBank/DDBJ databases">
        <title>Azospirillum thermophila sp. nov., a novel isolated from hot spring.</title>
        <authorList>
            <person name="Zhao Z."/>
        </authorList>
    </citation>
    <scope>NUCLEOTIDE SEQUENCE [LARGE SCALE GENOMIC DNA]</scope>
    <source>
        <strain evidence="8">CFH 70021</strain>
    </source>
</reference>
<dbReference type="InterPro" id="IPR004843">
    <property type="entry name" value="Calcineurin-like_PHP"/>
</dbReference>
<evidence type="ECO:0000256" key="5">
    <source>
        <dbReference type="ARBA" id="ARBA00023211"/>
    </source>
</evidence>
<keyword evidence="3" id="KW-0479">Metal-binding</keyword>
<dbReference type="EMBL" id="CP029353">
    <property type="protein sequence ID" value="AWK86525.1"/>
    <property type="molecule type" value="Genomic_DNA"/>
</dbReference>
<feature type="domain" description="Calcineurin-like phosphoesterase" evidence="6">
    <location>
        <begin position="13"/>
        <end position="210"/>
    </location>
</feature>
<dbReference type="Gene3D" id="3.60.21.10">
    <property type="match status" value="1"/>
</dbReference>
<dbReference type="InterPro" id="IPR029052">
    <property type="entry name" value="Metallo-depent_PP-like"/>
</dbReference>
<dbReference type="PANTHER" id="PTHR34990:SF2">
    <property type="entry name" value="BLL8164 PROTEIN"/>
    <property type="match status" value="1"/>
</dbReference>
<dbReference type="KEGG" id="azz:DEW08_09990"/>
<dbReference type="GO" id="GO:0008758">
    <property type="term" value="F:UDP-2,3-diacylglucosamine hydrolase activity"/>
    <property type="evidence" value="ECO:0007669"/>
    <property type="project" value="TreeGrafter"/>
</dbReference>
<proteinExistence type="predicted"/>
<sequence length="272" mass="31327">MDAVPEVTRYRSIWISDVHLGTRGCKADYLLDFLKHTESDHLFLVGDIVDGWRLRKSWYWPQQHNDVVQKILRRARKGVQVYYIPGNHDEAARDYVGLQFGGVHVVEEWVHTTADGRRFLITHGDRFDAVVRYAKWLALLGDHAYVVLLQLNTLFNWARRKLGFSYWSLSAYLKHKAKTAVEFIGKYEEALGEEARRRKVDGIICGHIHTAEMRDMEGVLYCNDGDWVESCTALVEHHSGALEIIHWAEVMRSRDSGRQPPARTPEKAKAAA</sequence>
<dbReference type="GO" id="GO:0016020">
    <property type="term" value="C:membrane"/>
    <property type="evidence" value="ECO:0007669"/>
    <property type="project" value="GOC"/>
</dbReference>
<keyword evidence="1" id="KW-1003">Cell membrane</keyword>
<dbReference type="SUPFAM" id="SSF56300">
    <property type="entry name" value="Metallo-dependent phosphatases"/>
    <property type="match status" value="1"/>
</dbReference>
<dbReference type="RefSeq" id="WP_109326706.1">
    <property type="nucleotide sequence ID" value="NZ_CP029353.1"/>
</dbReference>
<keyword evidence="4" id="KW-0472">Membrane</keyword>
<organism evidence="7 8">
    <name type="scientific">Azospirillum thermophilum</name>
    <dbReference type="NCBI Taxonomy" id="2202148"/>
    <lineage>
        <taxon>Bacteria</taxon>
        <taxon>Pseudomonadati</taxon>
        <taxon>Pseudomonadota</taxon>
        <taxon>Alphaproteobacteria</taxon>
        <taxon>Rhodospirillales</taxon>
        <taxon>Azospirillaceae</taxon>
        <taxon>Azospirillum</taxon>
    </lineage>
</organism>